<reference evidence="1 2" key="1">
    <citation type="submission" date="2010-04" db="EMBL/GenBank/DDBJ databases">
        <title>The genome of Herbaspirillum seropedicae SmR1, an endophytic, nitrogen-fixing, plant-growth promoting beta-Proteobacteria.</title>
        <authorList>
            <person name="Pedrosa F.O."/>
            <person name="Monteiro R.A."/>
            <person name="Wassem R."/>
            <person name="Cruz L.M."/>
            <person name="Ayub R.A."/>
            <person name="Colauto N.B."/>
            <person name="Fernandez M.A."/>
            <person name="Fungaro M.H.P."/>
            <person name="Grisard E.C."/>
            <person name="Hungria M."/>
            <person name="Madeira H.M.F."/>
            <person name="Nodari R.O."/>
            <person name="Osaku C.A."/>
            <person name="Petzl-Erler M.L."/>
            <person name="Terenzi H."/>
            <person name="Vieira L.G.E."/>
            <person name="Almeida M.I.M."/>
            <person name="Alves L.R."/>
            <person name="Arantes O.M.N."/>
            <person name="Balsanelli E."/>
            <person name="Barcellos F.G."/>
            <person name="Baura V.A."/>
            <person name="Binde D.R."/>
            <person name="Campo R.J."/>
            <person name="Chubatsu L.S."/>
            <person name="Chueire L.M.O."/>
            <person name="Ciferri R.R."/>
            <person name="Correa L.C."/>
            <person name="da Conceicao Silva J.L."/>
            <person name="Dabul A.N.G."/>
            <person name="Dambros B.P."/>
            <person name="Faoro H."/>
            <person name="Favetti A."/>
            <person name="Friedermann G."/>
            <person name="Furlaneto M.C."/>
            <person name="Gasques L.S."/>
            <person name="Gimenes C.C.T."/>
            <person name="Gioppo N.M.R."/>
            <person name="Glienke-Blanco C."/>
            <person name="Godoy L.P."/>
            <person name="Guerra M.P."/>
            <person name="Karp S."/>
            <person name="Kava-Cordeiro V."/>
            <person name="Margarido V.P."/>
            <person name="Mathioni S.M."/>
            <person name="Menck-Soares M.A."/>
            <person name="Murace N.K."/>
            <person name="Nicolas M.F."/>
            <person name="Oliveira C.E.C."/>
            <person name="Pagnan N.A.B."/>
            <person name="Pamphile J.A."/>
            <person name="Patussi E.V."/>
            <person name="Pereira L.F.P."/>
            <person name="Pereira-Ferrari L."/>
            <person name="Pinto F.G.S."/>
            <person name="Precoma C."/>
            <person name="Prioli A.J."/>
            <person name="Prioli S.M.A.P."/>
            <person name="Raittz R.T."/>
            <person name="Ramos H.J.O."/>
            <person name="Ribeiro E.M.S.F."/>
            <person name="Rigo L.U."/>
            <person name="Rocha C.L.M.S.C."/>
            <person name="Rocha S.N."/>
            <person name="Santos K."/>
            <person name="Satori D."/>
            <person name="Silva A.G."/>
            <person name="Simao R.C.G."/>
            <person name="Soares M.A.M."/>
            <person name="Souza E.M."/>
            <person name="Steffens M.B.R."/>
            <person name="Steindel M."/>
            <person name="Tadra-Sfeir M.Z."/>
            <person name="Takahashi E.K."/>
            <person name="Torres R.A."/>
            <person name="Valle J.S."/>
            <person name="Vernal J.I."/>
            <person name="Vilas-Boas L.A."/>
            <person name="Watanabe M.A.E."/>
            <person name="Weiss V.A."/>
            <person name="Yates M.A."/>
            <person name="Souza E.M."/>
        </authorList>
    </citation>
    <scope>NUCLEOTIDE SEQUENCE [LARGE SCALE GENOMIC DNA]</scope>
    <source>
        <strain evidence="1 2">SmR1</strain>
    </source>
</reference>
<gene>
    <name evidence="1" type="ordered locus">Hsero_3213</name>
</gene>
<sequence>MQEAGLRLARFPSCESAGVGVLPACRVVWPVARGLLKKLPERALQAASAQPCTMFLNRTGKTSS</sequence>
<dbReference type="AlphaFoldDB" id="D8J1C6"/>
<accession>D8J1C6</accession>
<dbReference type="EMBL" id="CP002039">
    <property type="protein sequence ID" value="ADJ64695.1"/>
    <property type="molecule type" value="Genomic_DNA"/>
</dbReference>
<organism evidence="1 2">
    <name type="scientific">Herbaspirillum seropedicae (strain SmR1)</name>
    <dbReference type="NCBI Taxonomy" id="757424"/>
    <lineage>
        <taxon>Bacteria</taxon>
        <taxon>Pseudomonadati</taxon>
        <taxon>Pseudomonadota</taxon>
        <taxon>Betaproteobacteria</taxon>
        <taxon>Burkholderiales</taxon>
        <taxon>Oxalobacteraceae</taxon>
        <taxon>Herbaspirillum</taxon>
    </lineage>
</organism>
<evidence type="ECO:0000313" key="1">
    <source>
        <dbReference type="EMBL" id="ADJ64695.1"/>
    </source>
</evidence>
<evidence type="ECO:0000313" key="2">
    <source>
        <dbReference type="Proteomes" id="UP000000329"/>
    </source>
</evidence>
<name>D8J1C6_HERSS</name>
<protein>
    <submittedName>
        <fullName evidence="1">Uncharacterized protein</fullName>
    </submittedName>
</protein>
<dbReference type="HOGENOM" id="CLU_2861645_0_0_4"/>
<dbReference type="STRING" id="757424.Hsero_3213"/>
<dbReference type="KEGG" id="hse:Hsero_3213"/>
<proteinExistence type="predicted"/>
<dbReference type="Proteomes" id="UP000000329">
    <property type="component" value="Chromosome"/>
</dbReference>
<keyword evidence="2" id="KW-1185">Reference proteome</keyword>